<feature type="region of interest" description="Disordered" evidence="1">
    <location>
        <begin position="333"/>
        <end position="406"/>
    </location>
</feature>
<protein>
    <submittedName>
        <fullName evidence="3">Uncharacterized protein</fullName>
    </submittedName>
</protein>
<organism evidence="3 4">
    <name type="scientific">Actinacidiphila paucisporea</name>
    <dbReference type="NCBI Taxonomy" id="310782"/>
    <lineage>
        <taxon>Bacteria</taxon>
        <taxon>Bacillati</taxon>
        <taxon>Actinomycetota</taxon>
        <taxon>Actinomycetes</taxon>
        <taxon>Kitasatosporales</taxon>
        <taxon>Streptomycetaceae</taxon>
        <taxon>Actinacidiphila</taxon>
    </lineage>
</organism>
<dbReference type="Proteomes" id="UP000184111">
    <property type="component" value="Unassembled WGS sequence"/>
</dbReference>
<dbReference type="AlphaFoldDB" id="A0A1M6X2P7"/>
<evidence type="ECO:0000256" key="2">
    <source>
        <dbReference type="SAM" id="Phobius"/>
    </source>
</evidence>
<reference evidence="3 4" key="1">
    <citation type="submission" date="2016-11" db="EMBL/GenBank/DDBJ databases">
        <authorList>
            <person name="Jaros S."/>
            <person name="Januszkiewicz K."/>
            <person name="Wedrychowicz H."/>
        </authorList>
    </citation>
    <scope>NUCLEOTIDE SEQUENCE [LARGE SCALE GENOMIC DNA]</scope>
    <source>
        <strain evidence="3 4">CGMCC 4.2025</strain>
    </source>
</reference>
<accession>A0A1M6X2P7</accession>
<keyword evidence="2" id="KW-0472">Membrane</keyword>
<evidence type="ECO:0000256" key="1">
    <source>
        <dbReference type="SAM" id="MobiDB-lite"/>
    </source>
</evidence>
<evidence type="ECO:0000313" key="3">
    <source>
        <dbReference type="EMBL" id="SHL00292.1"/>
    </source>
</evidence>
<keyword evidence="4" id="KW-1185">Reference proteome</keyword>
<name>A0A1M6X2P7_9ACTN</name>
<sequence length="406" mass="42878">MPEGASGGGEDEYRSVVFDESFVRAARIQEYSARERQDDADHPVRIRHVLPRGLARQAVALVLLIVLAFGFAIYMGVRHPYEERDADSGEQLRVTVIPLVPGGTVPAVSPRVPFAGTAAAGYRTGLAGLNVPTSMHPIGDYSRSEVSAGYDTAVDFISDSALEAATVTGGDIRNVLELLDPSQVDQFKDSLSAPAADGSHEVTGWLVRFDPDPAVRVELVGDDQGIRVNGSWTASETGDDHLELTADHTYVYAIRGSSDPDRTVSLFTVRRQLRFHFDHEELRRHHIEVVQADVAAGPLACSAEVESYFRPILAGHAAPGAVTGADPYDRAHPPGAVCAPLTGVEGPPQPTATATTPAATTPAVTAPAATAATAAGSPAGPRPASRRGPLLTPRAVPRSPATSRLL</sequence>
<feature type="transmembrane region" description="Helical" evidence="2">
    <location>
        <begin position="58"/>
        <end position="77"/>
    </location>
</feature>
<gene>
    <name evidence="3" type="ORF">SAMN05216499_102293</name>
</gene>
<evidence type="ECO:0000313" key="4">
    <source>
        <dbReference type="Proteomes" id="UP000184111"/>
    </source>
</evidence>
<dbReference type="STRING" id="310782.SAMN05216499_102293"/>
<proteinExistence type="predicted"/>
<feature type="compositionally biased region" description="Low complexity" evidence="1">
    <location>
        <begin position="351"/>
        <end position="383"/>
    </location>
</feature>
<dbReference type="EMBL" id="FRBI01000002">
    <property type="protein sequence ID" value="SHL00292.1"/>
    <property type="molecule type" value="Genomic_DNA"/>
</dbReference>
<keyword evidence="2" id="KW-1133">Transmembrane helix</keyword>
<keyword evidence="2" id="KW-0812">Transmembrane</keyword>